<dbReference type="Gramene" id="Kaladp0844s0028.1.v1.1">
    <property type="protein sequence ID" value="Kaladp0844s0028.1.v1.1.CDS.1"/>
    <property type="gene ID" value="Kaladp0844s0028.v1.1"/>
</dbReference>
<reference evidence="2" key="1">
    <citation type="submission" date="2021-01" db="UniProtKB">
        <authorList>
            <consortium name="EnsemblPlants"/>
        </authorList>
    </citation>
    <scope>IDENTIFICATION</scope>
</reference>
<protein>
    <submittedName>
        <fullName evidence="2">Uncharacterized protein</fullName>
    </submittedName>
</protein>
<dbReference type="EnsemblPlants" id="Kaladp0844s0028.1.v1.1">
    <property type="protein sequence ID" value="Kaladp0844s0028.1.v1.1.CDS.1"/>
    <property type="gene ID" value="Kaladp0844s0028.v1.1"/>
</dbReference>
<sequence>MGEQTVSNLADSFQEATISENPSTSTSNEMTHSSAPPTSSMTMQRFPSMVNMPHEGNEESSVTHSRRTVSWGGSFGNSFSPPKDAEVKPLGDMLGYSPSAFTPSDASSVHMLPANGGSFGDDLQEVEL</sequence>
<feature type="compositionally biased region" description="Polar residues" evidence="1">
    <location>
        <begin position="1"/>
        <end position="45"/>
    </location>
</feature>
<feature type="region of interest" description="Disordered" evidence="1">
    <location>
        <begin position="1"/>
        <end position="86"/>
    </location>
</feature>
<evidence type="ECO:0000313" key="3">
    <source>
        <dbReference type="Proteomes" id="UP000594263"/>
    </source>
</evidence>
<keyword evidence="3" id="KW-1185">Reference proteome</keyword>
<organism evidence="2 3">
    <name type="scientific">Kalanchoe fedtschenkoi</name>
    <name type="common">Lavender scallops</name>
    <name type="synonym">South American air plant</name>
    <dbReference type="NCBI Taxonomy" id="63787"/>
    <lineage>
        <taxon>Eukaryota</taxon>
        <taxon>Viridiplantae</taxon>
        <taxon>Streptophyta</taxon>
        <taxon>Embryophyta</taxon>
        <taxon>Tracheophyta</taxon>
        <taxon>Spermatophyta</taxon>
        <taxon>Magnoliopsida</taxon>
        <taxon>eudicotyledons</taxon>
        <taxon>Gunneridae</taxon>
        <taxon>Pentapetalae</taxon>
        <taxon>Saxifragales</taxon>
        <taxon>Crassulaceae</taxon>
        <taxon>Kalanchoe</taxon>
    </lineage>
</organism>
<dbReference type="OMA" id="TSNEMTH"/>
<evidence type="ECO:0000313" key="2">
    <source>
        <dbReference type="EnsemblPlants" id="Kaladp0844s0028.1.v1.1.CDS.1"/>
    </source>
</evidence>
<dbReference type="Proteomes" id="UP000594263">
    <property type="component" value="Unplaced"/>
</dbReference>
<feature type="region of interest" description="Disordered" evidence="1">
    <location>
        <begin position="98"/>
        <end position="128"/>
    </location>
</feature>
<proteinExistence type="predicted"/>
<name>A0A7N1A9B9_KALFE</name>
<accession>A0A7N1A9B9</accession>
<evidence type="ECO:0000256" key="1">
    <source>
        <dbReference type="SAM" id="MobiDB-lite"/>
    </source>
</evidence>
<dbReference type="AlphaFoldDB" id="A0A7N1A9B9"/>